<accession>A0A6J5NIY8</accession>
<comment type="subcellular location">
    <subcellularLocation>
        <location evidence="1">Virion</location>
    </subcellularLocation>
</comment>
<evidence type="ECO:0000256" key="1">
    <source>
        <dbReference type="ARBA" id="ARBA00004328"/>
    </source>
</evidence>
<evidence type="ECO:0000313" key="4">
    <source>
        <dbReference type="EMBL" id="CAB4158672.1"/>
    </source>
</evidence>
<dbReference type="GO" id="GO:0044423">
    <property type="term" value="C:virion component"/>
    <property type="evidence" value="ECO:0007669"/>
    <property type="project" value="UniProtKB-KW"/>
</dbReference>
<evidence type="ECO:0000256" key="2">
    <source>
        <dbReference type="ARBA" id="ARBA00022844"/>
    </source>
</evidence>
<sequence>MKSTSHAIKAVAPFTLKGRGVVYGGEDLTGDRFSKDTDFGGSRPFVGMPVYYDHALGGIKSQIGVVKVWTPSDEGIDVQIELDRRHKYAADVMKLAESGALGLSTGALPHLVERVDGEIKRWVVGEISLTPTPAEPRTTTEVSTKGTTVRTAAANTGHDDIKTAVSTEETQNTMDNIKDAVKAAINELAGEPVQGGTIHAAPAIKAAPAAVEVTSPFDTNEYHQAYKSFMRGSDDASVMNTLTNAKKAAFKTMTEATNNDGGFTVPTTVNREIVAKRDEMSLLGQFGFTRVTTESWKHIMPSQSTKATPGIVAEGVTATASEPNLANSKTIQLYKDTLEFALSDELLADTSSNLESFIQTEIARAMAVSSNNYIINGSGSSQPYGLLTRVTNTTAFSASAITNAQIIALSTDVAGEYLTNGEAGFIMQNSTWGALKTLDLTNYNRITSTDNGVRRVEGWPVALSAQIPAIGTGNKSIIFGNFAYYAFCERASGVQIERWRDIRKGLTYVVASWRYGGDVTQIEAFALGVHA</sequence>
<feature type="domain" description="Phage capsid-like C-terminal" evidence="3">
    <location>
        <begin position="261"/>
        <end position="528"/>
    </location>
</feature>
<dbReference type="Gene3D" id="3.30.2320.10">
    <property type="entry name" value="hypothetical protein PF0899 domain"/>
    <property type="match status" value="1"/>
</dbReference>
<keyword evidence="2" id="KW-0946">Virion</keyword>
<organism evidence="4">
    <name type="scientific">uncultured Caudovirales phage</name>
    <dbReference type="NCBI Taxonomy" id="2100421"/>
    <lineage>
        <taxon>Viruses</taxon>
        <taxon>Duplodnaviria</taxon>
        <taxon>Heunggongvirae</taxon>
        <taxon>Uroviricota</taxon>
        <taxon>Caudoviricetes</taxon>
        <taxon>Peduoviridae</taxon>
        <taxon>Maltschvirus</taxon>
        <taxon>Maltschvirus maltsch</taxon>
    </lineage>
</organism>
<reference evidence="4" key="1">
    <citation type="submission" date="2020-04" db="EMBL/GenBank/DDBJ databases">
        <authorList>
            <person name="Chiriac C."/>
            <person name="Salcher M."/>
            <person name="Ghai R."/>
            <person name="Kavagutti S V."/>
        </authorList>
    </citation>
    <scope>NUCLEOTIDE SEQUENCE</scope>
</reference>
<dbReference type="NCBIfam" id="TIGR01554">
    <property type="entry name" value="major_cap_HK97"/>
    <property type="match status" value="1"/>
</dbReference>
<dbReference type="Pfam" id="PF05065">
    <property type="entry name" value="Phage_capsid"/>
    <property type="match status" value="1"/>
</dbReference>
<dbReference type="InterPro" id="IPR054612">
    <property type="entry name" value="Phage_capsid-like_C"/>
</dbReference>
<evidence type="ECO:0000259" key="3">
    <source>
        <dbReference type="Pfam" id="PF05065"/>
    </source>
</evidence>
<protein>
    <submittedName>
        <fullName evidence="4">COG4653 Predicted phage phi-C31 gp36 major capsid-like protein</fullName>
    </submittedName>
</protein>
<dbReference type="Gene3D" id="3.30.2400.10">
    <property type="entry name" value="Major capsid protein gp5"/>
    <property type="match status" value="1"/>
</dbReference>
<dbReference type="EMBL" id="LR796678">
    <property type="protein sequence ID" value="CAB4158672.1"/>
    <property type="molecule type" value="Genomic_DNA"/>
</dbReference>
<dbReference type="InterPro" id="IPR024455">
    <property type="entry name" value="Phage_capsid"/>
</dbReference>
<dbReference type="SUPFAM" id="SSF56563">
    <property type="entry name" value="Major capsid protein gp5"/>
    <property type="match status" value="1"/>
</dbReference>
<name>A0A6J5NIY8_9CAUD</name>
<gene>
    <name evidence="4" type="ORF">UFOVP698_25</name>
</gene>
<proteinExistence type="predicted"/>